<comment type="cofactor">
    <cofactor evidence="1">
        <name>FMN</name>
        <dbReference type="ChEBI" id="CHEBI:58210"/>
    </cofactor>
</comment>
<gene>
    <name evidence="10" type="ORF">VT50_0205855</name>
</gene>
<feature type="binding site" evidence="7">
    <location>
        <position position="321"/>
    </location>
    <ligand>
        <name>FMN</name>
        <dbReference type="ChEBI" id="CHEBI:58210"/>
    </ligand>
</feature>
<feature type="binding site" evidence="7">
    <location>
        <position position="204"/>
    </location>
    <ligand>
        <name>FMN</name>
        <dbReference type="ChEBI" id="CHEBI:58210"/>
    </ligand>
</feature>
<accession>A0A1V4DAP4</accession>
<dbReference type="CDD" id="cd02809">
    <property type="entry name" value="alpha_hydroxyacid_oxid_FMN"/>
    <property type="match status" value="1"/>
</dbReference>
<dbReference type="InterPro" id="IPR000262">
    <property type="entry name" value="FMN-dep_DH"/>
</dbReference>
<comment type="caution">
    <text evidence="10">The sequence shown here is derived from an EMBL/GenBank/DDBJ whole genome shotgun (WGS) entry which is preliminary data.</text>
</comment>
<dbReference type="EMBL" id="LAKD02000006">
    <property type="protein sequence ID" value="OPF83227.1"/>
    <property type="molecule type" value="Genomic_DNA"/>
</dbReference>
<evidence type="ECO:0000256" key="8">
    <source>
        <dbReference type="SAM" id="MobiDB-lite"/>
    </source>
</evidence>
<evidence type="ECO:0000259" key="9">
    <source>
        <dbReference type="PROSITE" id="PS51349"/>
    </source>
</evidence>
<dbReference type="InterPro" id="IPR012133">
    <property type="entry name" value="Alpha-hydoxy_acid_DH_FMN"/>
</dbReference>
<feature type="binding site" evidence="7">
    <location>
        <position position="154"/>
    </location>
    <ligand>
        <name>FMN</name>
        <dbReference type="ChEBI" id="CHEBI:58210"/>
    </ligand>
</feature>
<evidence type="ECO:0000313" key="10">
    <source>
        <dbReference type="EMBL" id="OPF83227.1"/>
    </source>
</evidence>
<dbReference type="AlphaFoldDB" id="A0A1V4DAP4"/>
<keyword evidence="3 7" id="KW-0288">FMN</keyword>
<dbReference type="PANTHER" id="PTHR10578:SF107">
    <property type="entry name" value="2-HYDROXYACID OXIDASE 1"/>
    <property type="match status" value="1"/>
</dbReference>
<feature type="compositionally biased region" description="Polar residues" evidence="8">
    <location>
        <begin position="1"/>
        <end position="12"/>
    </location>
</feature>
<evidence type="ECO:0000313" key="11">
    <source>
        <dbReference type="Proteomes" id="UP000033615"/>
    </source>
</evidence>
<dbReference type="GO" id="GO:0016614">
    <property type="term" value="F:oxidoreductase activity, acting on CH-OH group of donors"/>
    <property type="evidence" value="ECO:0007669"/>
    <property type="project" value="UniProtKB-ARBA"/>
</dbReference>
<feature type="binding site" evidence="7">
    <location>
        <position position="299"/>
    </location>
    <ligand>
        <name>FMN</name>
        <dbReference type="ChEBI" id="CHEBI:58210"/>
    </ligand>
</feature>
<sequence>MTVTVTQPPTTSAARQRPRVARQRPRWSELREVLRVRRPTLNPVERRLGAALTIRDLRKAAVGTTPRAVFDYVDGAADAELTARRNRAAFAAVELVPEYLSPVDHPDLSTRVFDREIAMPLIFAPTGYTRMMHHEGEAAVARVAARHGLPYTLSTVGTSTVEDVAAAAPGGEHWFQLYLTRDERLNAELLDRALAAGFTTVVLTVDTPVAGRHPKDMRNGLTIPPSLTLRTLFGMARYPSWVLNKLTTAPIAFASLRSMTGETDVIDAVRVADVVFEPTLNYDHLAWLRANWPHRLLVKGILSPRDARRAVEAGADGVVVSNHGGRQLDRTPATLTVLPEIREELGPDATVILDSGVTHGQDILAARALGADAVMIGRAYLYGLMAGGERGVERAVTILREEYARSLQLLGLNASDAIARHHVRTP</sequence>
<keyword evidence="2 7" id="KW-0285">Flavoprotein</keyword>
<evidence type="ECO:0000256" key="4">
    <source>
        <dbReference type="ARBA" id="ARBA00023002"/>
    </source>
</evidence>
<dbReference type="Gene3D" id="3.20.20.70">
    <property type="entry name" value="Aldolase class I"/>
    <property type="match status" value="1"/>
</dbReference>
<feature type="domain" description="FMN hydroxy acid dehydrogenase" evidence="9">
    <location>
        <begin position="46"/>
        <end position="426"/>
    </location>
</feature>
<evidence type="ECO:0000256" key="5">
    <source>
        <dbReference type="ARBA" id="ARBA00024042"/>
    </source>
</evidence>
<protein>
    <submittedName>
        <fullName evidence="10">Alpha-hydroxy-acid oxidizing enzyme</fullName>
    </submittedName>
</protein>
<dbReference type="PIRSF" id="PIRSF000138">
    <property type="entry name" value="Al-hdrx_acd_dh"/>
    <property type="match status" value="1"/>
</dbReference>
<feature type="binding site" evidence="7">
    <location>
        <position position="323"/>
    </location>
    <ligand>
        <name>glyoxylate</name>
        <dbReference type="ChEBI" id="CHEBI:36655"/>
    </ligand>
</feature>
<feature type="binding site" evidence="7">
    <location>
        <position position="176"/>
    </location>
    <ligand>
        <name>FMN</name>
        <dbReference type="ChEBI" id="CHEBI:58210"/>
    </ligand>
</feature>
<feature type="active site" description="Proton acceptor" evidence="6">
    <location>
        <position position="323"/>
    </location>
</feature>
<feature type="binding site" evidence="7">
    <location>
        <position position="326"/>
    </location>
    <ligand>
        <name>glyoxylate</name>
        <dbReference type="ChEBI" id="CHEBI:36655"/>
    </ligand>
</feature>
<name>A0A1V4DAP4_9ACTN</name>
<reference evidence="10" key="1">
    <citation type="submission" date="2016-12" db="EMBL/GenBank/DDBJ databases">
        <title>Genome sequence of Streptomyces antioxidans MUSC 164.</title>
        <authorList>
            <person name="Lee L.-H."/>
            <person name="Ser H.-L."/>
        </authorList>
    </citation>
    <scope>NUCLEOTIDE SEQUENCE [LARGE SCALE GENOMIC DNA]</scope>
    <source>
        <strain evidence="10">MUSC 164</strain>
    </source>
</reference>
<feature type="binding site" evidence="7">
    <location>
        <position position="72"/>
    </location>
    <ligand>
        <name>glyoxylate</name>
        <dbReference type="ChEBI" id="CHEBI:36655"/>
    </ligand>
</feature>
<comment type="similarity">
    <text evidence="5">Belongs to the FMN-dependent alpha-hydroxy acid dehydrogenase family.</text>
</comment>
<dbReference type="Proteomes" id="UP000033615">
    <property type="component" value="Unassembled WGS sequence"/>
</dbReference>
<evidence type="ECO:0000256" key="2">
    <source>
        <dbReference type="ARBA" id="ARBA00022630"/>
    </source>
</evidence>
<feature type="binding site" evidence="7">
    <location>
        <begin position="125"/>
        <end position="127"/>
    </location>
    <ligand>
        <name>FMN</name>
        <dbReference type="ChEBI" id="CHEBI:58210"/>
    </ligand>
</feature>
<evidence type="ECO:0000256" key="6">
    <source>
        <dbReference type="PIRSR" id="PIRSR000138-1"/>
    </source>
</evidence>
<dbReference type="OrthoDB" id="9770452at2"/>
<evidence type="ECO:0000256" key="3">
    <source>
        <dbReference type="ARBA" id="ARBA00022643"/>
    </source>
</evidence>
<keyword evidence="11" id="KW-1185">Reference proteome</keyword>
<dbReference type="InterPro" id="IPR013785">
    <property type="entry name" value="Aldolase_TIM"/>
</dbReference>
<dbReference type="PROSITE" id="PS00557">
    <property type="entry name" value="FMN_HYDROXY_ACID_DH_1"/>
    <property type="match status" value="1"/>
</dbReference>
<organism evidence="10 11">
    <name type="scientific">Streptomyces antioxidans</name>
    <dbReference type="NCBI Taxonomy" id="1507734"/>
    <lineage>
        <taxon>Bacteria</taxon>
        <taxon>Bacillati</taxon>
        <taxon>Actinomycetota</taxon>
        <taxon>Actinomycetes</taxon>
        <taxon>Kitasatosporales</taxon>
        <taxon>Streptomycetaceae</taxon>
        <taxon>Streptomyces</taxon>
    </lineage>
</organism>
<dbReference type="SUPFAM" id="SSF51395">
    <property type="entry name" value="FMN-linked oxidoreductases"/>
    <property type="match status" value="1"/>
</dbReference>
<dbReference type="PANTHER" id="PTHR10578">
    <property type="entry name" value="S -2-HYDROXY-ACID OXIDASE-RELATED"/>
    <property type="match status" value="1"/>
</dbReference>
<feature type="region of interest" description="Disordered" evidence="8">
    <location>
        <begin position="1"/>
        <end position="22"/>
    </location>
</feature>
<dbReference type="GO" id="GO:0010181">
    <property type="term" value="F:FMN binding"/>
    <property type="evidence" value="ECO:0007669"/>
    <property type="project" value="InterPro"/>
</dbReference>
<proteinExistence type="inferred from homology"/>
<evidence type="ECO:0000256" key="1">
    <source>
        <dbReference type="ARBA" id="ARBA00001917"/>
    </source>
</evidence>
<dbReference type="PROSITE" id="PS51349">
    <property type="entry name" value="FMN_HYDROXY_ACID_DH_2"/>
    <property type="match status" value="1"/>
</dbReference>
<keyword evidence="4" id="KW-0560">Oxidoreductase</keyword>
<feature type="binding site" evidence="7">
    <location>
        <begin position="377"/>
        <end position="378"/>
    </location>
    <ligand>
        <name>FMN</name>
        <dbReference type="ChEBI" id="CHEBI:58210"/>
    </ligand>
</feature>
<dbReference type="FunFam" id="3.20.20.70:FF:000029">
    <property type="entry name" value="L-lactate dehydrogenase"/>
    <property type="match status" value="1"/>
</dbReference>
<evidence type="ECO:0000256" key="7">
    <source>
        <dbReference type="PIRSR" id="PIRSR000138-2"/>
    </source>
</evidence>
<dbReference type="InterPro" id="IPR008259">
    <property type="entry name" value="FMN_hydac_DH_AS"/>
</dbReference>
<dbReference type="Pfam" id="PF01070">
    <property type="entry name" value="FMN_dh"/>
    <property type="match status" value="1"/>
</dbReference>
<feature type="binding site" evidence="7">
    <location>
        <position position="178"/>
    </location>
    <ligand>
        <name>glyoxylate</name>
        <dbReference type="ChEBI" id="CHEBI:36655"/>
    </ligand>
</feature>
<dbReference type="InterPro" id="IPR037396">
    <property type="entry name" value="FMN_HAD"/>
</dbReference>